<keyword evidence="4" id="KW-1185">Reference proteome</keyword>
<dbReference type="Pfam" id="PF25534">
    <property type="entry name" value="DUF7918"/>
    <property type="match status" value="1"/>
</dbReference>
<dbReference type="Proteomes" id="UP000825890">
    <property type="component" value="Unassembled WGS sequence"/>
</dbReference>
<gene>
    <name evidence="3" type="ORF">CKM354_000894000</name>
</gene>
<accession>A0A9P3CQN5</accession>
<evidence type="ECO:0000313" key="3">
    <source>
        <dbReference type="EMBL" id="GIZ45787.1"/>
    </source>
</evidence>
<dbReference type="GeneID" id="68294515"/>
<reference evidence="3 4" key="1">
    <citation type="submission" date="2021-01" db="EMBL/GenBank/DDBJ databases">
        <title>Cercospora kikuchii MAFF 305040 whole genome shotgun sequence.</title>
        <authorList>
            <person name="Kashiwa T."/>
            <person name="Suzuki T."/>
        </authorList>
    </citation>
    <scope>NUCLEOTIDE SEQUENCE [LARGE SCALE GENOMIC DNA]</scope>
    <source>
        <strain evidence="3 4">MAFF 305040</strain>
    </source>
</reference>
<protein>
    <recommendedName>
        <fullName evidence="2">DUF7918 domain-containing protein</fullName>
    </recommendedName>
</protein>
<feature type="compositionally biased region" description="Basic and acidic residues" evidence="1">
    <location>
        <begin position="271"/>
        <end position="280"/>
    </location>
</feature>
<dbReference type="EMBL" id="BOLY01000005">
    <property type="protein sequence ID" value="GIZ45787.1"/>
    <property type="molecule type" value="Genomic_DNA"/>
</dbReference>
<organism evidence="3 4">
    <name type="scientific">Cercospora kikuchii</name>
    <dbReference type="NCBI Taxonomy" id="84275"/>
    <lineage>
        <taxon>Eukaryota</taxon>
        <taxon>Fungi</taxon>
        <taxon>Dikarya</taxon>
        <taxon>Ascomycota</taxon>
        <taxon>Pezizomycotina</taxon>
        <taxon>Dothideomycetes</taxon>
        <taxon>Dothideomycetidae</taxon>
        <taxon>Mycosphaerellales</taxon>
        <taxon>Mycosphaerellaceae</taxon>
        <taxon>Cercospora</taxon>
    </lineage>
</organism>
<evidence type="ECO:0000313" key="4">
    <source>
        <dbReference type="Proteomes" id="UP000825890"/>
    </source>
</evidence>
<dbReference type="InterPro" id="IPR057678">
    <property type="entry name" value="DUF7918"/>
</dbReference>
<feature type="region of interest" description="Disordered" evidence="1">
    <location>
        <begin position="271"/>
        <end position="332"/>
    </location>
</feature>
<dbReference type="OrthoDB" id="3364132at2759"/>
<evidence type="ECO:0000259" key="2">
    <source>
        <dbReference type="Pfam" id="PF25534"/>
    </source>
</evidence>
<name>A0A9P3CQN5_9PEZI</name>
<comment type="caution">
    <text evidence="3">The sequence shown here is derived from an EMBL/GenBank/DDBJ whole genome shotgun (WGS) entry which is preliminary data.</text>
</comment>
<evidence type="ECO:0000256" key="1">
    <source>
        <dbReference type="SAM" id="MobiDB-lite"/>
    </source>
</evidence>
<dbReference type="PANTHER" id="PTHR36223:SF1">
    <property type="entry name" value="TRANSCRIPTION ELONGATION FACTOR EAF N-TERMINAL DOMAIN-CONTAINING PROTEIN"/>
    <property type="match status" value="1"/>
</dbReference>
<feature type="domain" description="DUF7918" evidence="2">
    <location>
        <begin position="9"/>
        <end position="228"/>
    </location>
</feature>
<proteinExistence type="predicted"/>
<dbReference type="AlphaFoldDB" id="A0A9P3CQN5"/>
<dbReference type="RefSeq" id="XP_044660274.1">
    <property type="nucleotide sequence ID" value="XM_044804339.1"/>
</dbReference>
<sequence>MFLNAIPQLQVHIMVQQEQLTEYNDENVPLTIDHATKYIEAEEGRNFAVSVRTNPQMARLQQNCVAAHIFFDGKYVGGSLLETGRRNASQWMMRDCYERNTASGSMSEKYCFASLQTNDNPVGTAKLADYKDLGEVEVRCYWVRKTAGTHMNDANSTASRDVAASIPEKCLKGRAISSRASLGAVEQRANKVIYANLKYPYSTTPFAKFTFKCRSRRDLQLEDIIPRTPSPAPLEQRDPNSLTLEESRELLRRLLQREQQRGQQQLIEVKKEGQKIKKECQQSNKRARSATIEASAHGEDEGEIVVTGEGPARKRGRQSTDSSVDIVDLTED</sequence>
<dbReference type="PANTHER" id="PTHR36223">
    <property type="entry name" value="BETA-LACTAMASE-TYPE TRANSPEPTIDASE FOLD DOMAIN CONTAINING PROTEIN"/>
    <property type="match status" value="1"/>
</dbReference>